<proteinExistence type="predicted"/>
<dbReference type="EMBL" id="CP004300">
    <property type="protein sequence ID" value="AHH07108.1"/>
    <property type="molecule type" value="Genomic_DNA"/>
</dbReference>
<dbReference type="AlphaFoldDB" id="W5SKC3"/>
<feature type="compositionally biased region" description="Basic residues" evidence="1">
    <location>
        <begin position="1"/>
        <end position="15"/>
    </location>
</feature>
<keyword evidence="2" id="KW-0614">Plasmid</keyword>
<name>W5SKC3_9SPIR</name>
<sequence>MCLISIRRKSKKSEKRNKEISKEKDEGRNEWEKEK</sequence>
<evidence type="ECO:0000256" key="1">
    <source>
        <dbReference type="SAM" id="MobiDB-lite"/>
    </source>
</evidence>
<gene>
    <name evidence="2" type="ORF">BCD_1042</name>
</gene>
<evidence type="ECO:0000313" key="2">
    <source>
        <dbReference type="EMBL" id="AHH07108.1"/>
    </source>
</evidence>
<dbReference type="HOGENOM" id="CLU_3363643_0_0_12"/>
<protein>
    <submittedName>
        <fullName evidence="2">Uncharacterized protein</fullName>
    </submittedName>
</protein>
<feature type="region of interest" description="Disordered" evidence="1">
    <location>
        <begin position="1"/>
        <end position="35"/>
    </location>
</feature>
<feature type="compositionally biased region" description="Basic and acidic residues" evidence="1">
    <location>
        <begin position="16"/>
        <end position="35"/>
    </location>
</feature>
<organism evidence="2">
    <name type="scientific">Borrelia crocidurae DOU</name>
    <dbReference type="NCBI Taxonomy" id="1293575"/>
    <lineage>
        <taxon>Bacteria</taxon>
        <taxon>Pseudomonadati</taxon>
        <taxon>Spirochaetota</taxon>
        <taxon>Spirochaetia</taxon>
        <taxon>Spirochaetales</taxon>
        <taxon>Borreliaceae</taxon>
        <taxon>Borrelia</taxon>
    </lineage>
</organism>
<reference evidence="2" key="1">
    <citation type="submission" date="2013-02" db="EMBL/GenBank/DDBJ databases">
        <title>Comparative genomics of Borrelia species.</title>
        <authorList>
            <person name="Schwan T.G."/>
            <person name="Raffel S.J."/>
            <person name="Porcella S.F."/>
        </authorList>
    </citation>
    <scope>NUCLEOTIDE SEQUENCE</scope>
    <source>
        <strain evidence="2">DOU</strain>
        <plasmid evidence="2">unnamed</plasmid>
    </source>
</reference>
<accession>W5SKC3</accession>
<geneLocation type="plasmid" evidence="2">
    <name>unnamed</name>
</geneLocation>